<keyword evidence="2" id="KW-1185">Reference proteome</keyword>
<evidence type="ECO:0000313" key="2">
    <source>
        <dbReference type="Proteomes" id="UP000245626"/>
    </source>
</evidence>
<protein>
    <submittedName>
        <fullName evidence="1">Uncharacterized protein</fullName>
    </submittedName>
</protein>
<accession>A0ACD0NT85</accession>
<dbReference type="EMBL" id="KZ820110">
    <property type="protein sequence ID" value="PWN49009.1"/>
    <property type="molecule type" value="Genomic_DNA"/>
</dbReference>
<name>A0ACD0NT85_9BASI</name>
<organism evidence="1 2">
    <name type="scientific">Violaceomyces palustris</name>
    <dbReference type="NCBI Taxonomy" id="1673888"/>
    <lineage>
        <taxon>Eukaryota</taxon>
        <taxon>Fungi</taxon>
        <taxon>Dikarya</taxon>
        <taxon>Basidiomycota</taxon>
        <taxon>Ustilaginomycotina</taxon>
        <taxon>Ustilaginomycetes</taxon>
        <taxon>Violaceomycetales</taxon>
        <taxon>Violaceomycetaceae</taxon>
        <taxon>Violaceomyces</taxon>
    </lineage>
</organism>
<reference evidence="1 2" key="1">
    <citation type="journal article" date="2018" name="Mol. Biol. Evol.">
        <title>Broad Genomic Sampling Reveals a Smut Pathogenic Ancestry of the Fungal Clade Ustilaginomycotina.</title>
        <authorList>
            <person name="Kijpornyongpan T."/>
            <person name="Mondo S.J."/>
            <person name="Barry K."/>
            <person name="Sandor L."/>
            <person name="Lee J."/>
            <person name="Lipzen A."/>
            <person name="Pangilinan J."/>
            <person name="LaButti K."/>
            <person name="Hainaut M."/>
            <person name="Henrissat B."/>
            <person name="Grigoriev I.V."/>
            <person name="Spatafora J.W."/>
            <person name="Aime M.C."/>
        </authorList>
    </citation>
    <scope>NUCLEOTIDE SEQUENCE [LARGE SCALE GENOMIC DNA]</scope>
    <source>
        <strain evidence="1 2">SA 807</strain>
    </source>
</reference>
<proteinExistence type="predicted"/>
<gene>
    <name evidence="1" type="ORF">IE53DRAFT_167456</name>
</gene>
<dbReference type="Proteomes" id="UP000245626">
    <property type="component" value="Unassembled WGS sequence"/>
</dbReference>
<evidence type="ECO:0000313" key="1">
    <source>
        <dbReference type="EMBL" id="PWN49009.1"/>
    </source>
</evidence>
<sequence>MAFFGGDSEEIKKLKKQLTSQDLIITNLQAEKQKLSSQLEDTISTSQRNASQLAKETERALESESQLSKLRNENVQLSLRLANFETVLHDSKEREKVSIKNARQLESQIDLTNSCSAEEERRRSEADQKKIRSLESDVSRLEAQLRSQQDQVSNGAFGNVRRGRNVDPATKLIALENELMSLRSENQRLGKLVSANPSCSSKSSDPSSSPIKSNPDHQGALTNGFAFASPVRSIRAGGARRPRSSSVNGSEEPRLIRLTSEVTELKSMLSESQKESNEARTKLEKAERNLLKVENEKLASVIGLERSIQSLKDEVERLGDDLRWKEEMVSELKVELKNSESQSRRAREEVEEMRKIKADLERKVEEGVVSRSSSKPDPRSKELEEKCFGLETEIERLQQEVLRRRGDHREEGAEEEEEDREGSIRERIGQLETIIDQLEKELENKDEEMARVKKELEIVQSERLEIQERLEDEEKRGKEGGGGDGREGRFDREEALEREVDELVRERETFKGKYRDLKREFEIYRDEVQATRVRNEREPKPEVGKSEKEEGNREDRTAEIQSLRSRLSNLEMELFAAVEENEQLGSEREALVEELERSKERLERLRDSFRIREKELDELQTIAEKVAHQLEISEDKVDALEKQDRVKTLEIQALKAKEGAGQDVVQETFESLRQEILKRDSEHSELVEVLRRRERELKAGRKLLRNLSSSLFSYTPLKGGVLIGNGGGGDDSNSSKVEEEEDHQVLEESSFTSFSFNSLSGGGEDRSIQLERGFEEDLLDEVEQVKLSWEVARTRVEFCRVEEGLKLQRAEQDVKQNLVKIRQLEKILNQSETRGGEGGEDERDSLARELELAREEIERLRLVEKESEKMKAQLEELGDRLDRAERRSESIARLAESLESKRRRLESIESNRSRLETIEADARQREENLERFRELNQLHLSEVATWMVQAKETIQALNLANSRVAELHAQLHQVTTLGDSEEEGGSASVDDDVAELERARSKAAQATVRVEELEVQLASCKREVEEISEVKLGLELEIRELSSVVQSVETGMVEKESILQGLKETVERLESQLEEAQTREAIRDRELESARRDRADFESRLMLEIEEKARRVVEEEESFKAKQRQSDEHLDQIRKQLEIEVKEVSRLTEELSSMTSRKEQACQEVVVLRDKVEDLERREIKIREDSRRQAAELAEKTSELEARVLRRTEQIGQHQRDLESIRLEMDKVKMNQTLAEENCIELNEEKDELEQKVVGLEAQLQKVKAELESAREGKSSSEGTSAEQEDLERYRSEAVKLGGELERCRAELIEVEQSMLKVQEESRVKVDSLLEDLERAEADKVSLEGRISSSQQRVEDLDTIVERGRQEMERIEHQLCSERESQEKALENLKEKLVHVEVELERALTKVEEEARERSRLEVELASSRQEAETHREAAIEAQQAVAHHALALSDSVENAEVLRTKVVQLEQIEQERVKLREMLDQKALLMEELEIKVSQASAKENETILKLRAEKEESQAEVEKLSEKVRELEVWLSEVEEAAKSKEESRFASESRILELEALKEEDEVKVKRMKDQVESLDLQLSQARESLKVTQELVEQLRLDSSTKVSSCELEKARSELKQLEEEHSSALDRIGQLESVKESMEKEISDLRRQSRDSPNSEPLSGEQALLSKVQQLEVERDQIREESDRIVRESREEKEVMESEMTRSRDEMHKVERELETLRSQHDQMLTEMADSRNLASTSEERLRQVLSDSQAELDGLKSQLDSISSEKEATESKLDFRIQELTSLAEQVESDHAKAVEESSIKNREVMEKLESQLEGSSKAVEELEARLISLEAERDEALRRYQGLVDQIDEKDEQGRIKIQEVQARLEEAKSSSADQLELLKAKITEKDERVLVSEGGARRTPRAG</sequence>